<dbReference type="GO" id="GO:0004029">
    <property type="term" value="F:aldehyde dehydrogenase (NAD+) activity"/>
    <property type="evidence" value="ECO:0007669"/>
    <property type="project" value="TreeGrafter"/>
</dbReference>
<feature type="domain" description="NAD-dependent epimerase/dehydratase" evidence="1">
    <location>
        <begin position="3"/>
        <end position="87"/>
    </location>
</feature>
<dbReference type="Gene3D" id="3.40.50.720">
    <property type="entry name" value="NAD(P)-binding Rossmann-like Domain"/>
    <property type="match status" value="2"/>
</dbReference>
<evidence type="ECO:0000313" key="5">
    <source>
        <dbReference type="Proteomes" id="UP000553957"/>
    </source>
</evidence>
<proteinExistence type="predicted"/>
<dbReference type="PANTHER" id="PTHR48079">
    <property type="entry name" value="PROTEIN YEEZ"/>
    <property type="match status" value="1"/>
</dbReference>
<evidence type="ECO:0000313" key="2">
    <source>
        <dbReference type="EMBL" id="MBB6567630.1"/>
    </source>
</evidence>
<dbReference type="InterPro" id="IPR001509">
    <property type="entry name" value="Epimerase_deHydtase"/>
</dbReference>
<dbReference type="EMBL" id="JABJRC010000001">
    <property type="protein sequence ID" value="NOL39767.1"/>
    <property type="molecule type" value="Genomic_DNA"/>
</dbReference>
<dbReference type="GO" id="GO:0005737">
    <property type="term" value="C:cytoplasm"/>
    <property type="evidence" value="ECO:0007669"/>
    <property type="project" value="TreeGrafter"/>
</dbReference>
<gene>
    <name evidence="2" type="ORF">HNR71_003267</name>
    <name evidence="3" type="ORF">HPO96_05875</name>
</gene>
<evidence type="ECO:0000259" key="1">
    <source>
        <dbReference type="Pfam" id="PF01370"/>
    </source>
</evidence>
<dbReference type="Proteomes" id="UP000534306">
    <property type="component" value="Unassembled WGS sequence"/>
</dbReference>
<dbReference type="EMBL" id="JACHKF010000001">
    <property type="protein sequence ID" value="MBB6567630.1"/>
    <property type="molecule type" value="Genomic_DNA"/>
</dbReference>
<dbReference type="AlphaFoldDB" id="A0A7Y4NXD2"/>
<dbReference type="Proteomes" id="UP000553957">
    <property type="component" value="Unassembled WGS sequence"/>
</dbReference>
<name>A0A7Y4NXD2_9ACTN</name>
<dbReference type="PANTHER" id="PTHR48079:SF6">
    <property type="entry name" value="NAD(P)-BINDING DOMAIN-CONTAINING PROTEIN-RELATED"/>
    <property type="match status" value="1"/>
</dbReference>
<keyword evidence="4" id="KW-1185">Reference proteome</keyword>
<organism evidence="3 4">
    <name type="scientific">Kribbella sandramycini</name>
    <dbReference type="NCBI Taxonomy" id="60450"/>
    <lineage>
        <taxon>Bacteria</taxon>
        <taxon>Bacillati</taxon>
        <taxon>Actinomycetota</taxon>
        <taxon>Actinomycetes</taxon>
        <taxon>Propionibacteriales</taxon>
        <taxon>Kribbellaceae</taxon>
        <taxon>Kribbella</taxon>
    </lineage>
</organism>
<sequence>MRVLVTGAGGHLGSAIVPELLANGHQVVGLARSERAAAVVRATGADVRRGDVNQLDPAVVAEVDAVIHLAYDHEAVMAGEYAAAATADLAVVRAFGDALAGTGKTFIGIGLGGVEHPRAAIANEILTFADRGVRPLLIAVPQVVHSELDRGGFVPTLIGIARATGVSGYVGATRWPAVHTLDVARLYRLALEQAPSGSQLSAAADEGVAVRDIATVIGRRLGVPTVEIPAAEAAQHFGGFAPLLSFDNPTSSAATRELLGWKPERPDLLTDLESGHYFGSGRDGDDVGR</sequence>
<dbReference type="Pfam" id="PF01370">
    <property type="entry name" value="Epimerase"/>
    <property type="match status" value="1"/>
</dbReference>
<comment type="caution">
    <text evidence="3">The sequence shown here is derived from an EMBL/GenBank/DDBJ whole genome shotgun (WGS) entry which is preliminary data.</text>
</comment>
<reference evidence="3 4" key="1">
    <citation type="submission" date="2020-05" db="EMBL/GenBank/DDBJ databases">
        <title>Genome sequence of Kribbella sandramycini ATCC 39419.</title>
        <authorList>
            <person name="Maclea K.S."/>
            <person name="Fair J.L."/>
        </authorList>
    </citation>
    <scope>NUCLEOTIDE SEQUENCE [LARGE SCALE GENOMIC DNA]</scope>
    <source>
        <strain evidence="3 4">ATCC 39419</strain>
    </source>
</reference>
<evidence type="ECO:0000313" key="3">
    <source>
        <dbReference type="EMBL" id="NOL39767.1"/>
    </source>
</evidence>
<dbReference type="InterPro" id="IPR036291">
    <property type="entry name" value="NAD(P)-bd_dom_sf"/>
</dbReference>
<accession>A0A7Y4NXD2</accession>
<reference evidence="2 5" key="2">
    <citation type="submission" date="2020-08" db="EMBL/GenBank/DDBJ databases">
        <title>Sequencing the genomes of 1000 actinobacteria strains.</title>
        <authorList>
            <person name="Klenk H.-P."/>
        </authorList>
    </citation>
    <scope>NUCLEOTIDE SEQUENCE [LARGE SCALE GENOMIC DNA]</scope>
    <source>
        <strain evidence="2 5">DSM 15626</strain>
    </source>
</reference>
<evidence type="ECO:0000313" key="4">
    <source>
        <dbReference type="Proteomes" id="UP000534306"/>
    </source>
</evidence>
<dbReference type="SUPFAM" id="SSF51735">
    <property type="entry name" value="NAD(P)-binding Rossmann-fold domains"/>
    <property type="match status" value="1"/>
</dbReference>
<dbReference type="RefSeq" id="WP_171671629.1">
    <property type="nucleotide sequence ID" value="NZ_BAAAGT010000003.1"/>
</dbReference>
<protein>
    <submittedName>
        <fullName evidence="3">NAD-dependent epimerase/dehydratase family protein</fullName>
    </submittedName>
    <submittedName>
        <fullName evidence="2">Nucleoside-diphosphate-sugar epimerase</fullName>
    </submittedName>
</protein>
<dbReference type="InterPro" id="IPR051783">
    <property type="entry name" value="NAD(P)-dependent_oxidoreduct"/>
</dbReference>